<dbReference type="SUPFAM" id="SSF51215">
    <property type="entry name" value="Regulatory protein AraC"/>
    <property type="match status" value="1"/>
</dbReference>
<dbReference type="PROSITE" id="PS01124">
    <property type="entry name" value="HTH_ARAC_FAMILY_2"/>
    <property type="match status" value="1"/>
</dbReference>
<dbReference type="PANTHER" id="PTHR43280:SF32">
    <property type="entry name" value="TRANSCRIPTIONAL REGULATORY PROTEIN"/>
    <property type="match status" value="1"/>
</dbReference>
<proteinExistence type="predicted"/>
<organism evidence="5 6">
    <name type="scientific">Vibrio bivalvicida</name>
    <dbReference type="NCBI Taxonomy" id="1276888"/>
    <lineage>
        <taxon>Bacteria</taxon>
        <taxon>Pseudomonadati</taxon>
        <taxon>Pseudomonadota</taxon>
        <taxon>Gammaproteobacteria</taxon>
        <taxon>Vibrionales</taxon>
        <taxon>Vibrionaceae</taxon>
        <taxon>Vibrio</taxon>
        <taxon>Vibrio oreintalis group</taxon>
    </lineage>
</organism>
<dbReference type="RefSeq" id="WP_054961126.1">
    <property type="nucleotide sequence ID" value="NZ_LLEI02000021.1"/>
</dbReference>
<evidence type="ECO:0000256" key="3">
    <source>
        <dbReference type="ARBA" id="ARBA00023163"/>
    </source>
</evidence>
<comment type="caution">
    <text evidence="5">The sequence shown here is derived from an EMBL/GenBank/DDBJ whole genome shotgun (WGS) entry which is preliminary data.</text>
</comment>
<dbReference type="EMBL" id="LLEI02000021">
    <property type="protein sequence ID" value="OAJ94839.1"/>
    <property type="molecule type" value="Genomic_DNA"/>
</dbReference>
<accession>A0A177Y1T8</accession>
<dbReference type="GO" id="GO:0043565">
    <property type="term" value="F:sequence-specific DNA binding"/>
    <property type="evidence" value="ECO:0007669"/>
    <property type="project" value="InterPro"/>
</dbReference>
<evidence type="ECO:0000256" key="2">
    <source>
        <dbReference type="ARBA" id="ARBA00023125"/>
    </source>
</evidence>
<dbReference type="InterPro" id="IPR018060">
    <property type="entry name" value="HTH_AraC"/>
</dbReference>
<evidence type="ECO:0000256" key="1">
    <source>
        <dbReference type="ARBA" id="ARBA00023015"/>
    </source>
</evidence>
<evidence type="ECO:0000313" key="5">
    <source>
        <dbReference type="EMBL" id="OAJ94839.1"/>
    </source>
</evidence>
<dbReference type="SMART" id="SM00342">
    <property type="entry name" value="HTH_ARAC"/>
    <property type="match status" value="1"/>
</dbReference>
<evidence type="ECO:0000259" key="4">
    <source>
        <dbReference type="PROSITE" id="PS01124"/>
    </source>
</evidence>
<name>A0A177Y1T8_9VIBR</name>
<dbReference type="Gene3D" id="1.10.10.60">
    <property type="entry name" value="Homeodomain-like"/>
    <property type="match status" value="1"/>
</dbReference>
<feature type="domain" description="HTH araC/xylS-type" evidence="4">
    <location>
        <begin position="188"/>
        <end position="286"/>
    </location>
</feature>
<dbReference type="GO" id="GO:0003700">
    <property type="term" value="F:DNA-binding transcription factor activity"/>
    <property type="evidence" value="ECO:0007669"/>
    <property type="project" value="InterPro"/>
</dbReference>
<keyword evidence="1" id="KW-0805">Transcription regulation</keyword>
<reference evidence="5 6" key="1">
    <citation type="journal article" date="2016" name="Syst. Appl. Microbiol.">
        <title>Vibrio bivalvicida sp. nov., a novel larval pathogen for bivalve molluscs reared in a hatchery.</title>
        <authorList>
            <person name="Dubert J."/>
            <person name="Romalde J.L."/>
            <person name="Prado S."/>
            <person name="Barja J.L."/>
        </authorList>
    </citation>
    <scope>NUCLEOTIDE SEQUENCE [LARGE SCALE GENOMIC DNA]</scope>
    <source>
        <strain evidence="5 6">605</strain>
    </source>
</reference>
<gene>
    <name evidence="5" type="ORF">APB76_06015</name>
</gene>
<dbReference type="InterPro" id="IPR003313">
    <property type="entry name" value="AraC-bd"/>
</dbReference>
<keyword evidence="2" id="KW-0238">DNA-binding</keyword>
<protein>
    <submittedName>
        <fullName evidence="5">AraC family transcriptional regulator</fullName>
    </submittedName>
</protein>
<dbReference type="Pfam" id="PF12833">
    <property type="entry name" value="HTH_18"/>
    <property type="match status" value="1"/>
</dbReference>
<dbReference type="InterPro" id="IPR037923">
    <property type="entry name" value="HTH-like"/>
</dbReference>
<dbReference type="Pfam" id="PF02311">
    <property type="entry name" value="AraC_binding"/>
    <property type="match status" value="1"/>
</dbReference>
<keyword evidence="3" id="KW-0804">Transcription</keyword>
<dbReference type="SUPFAM" id="SSF46689">
    <property type="entry name" value="Homeodomain-like"/>
    <property type="match status" value="1"/>
</dbReference>
<dbReference type="Proteomes" id="UP000078406">
    <property type="component" value="Unassembled WGS sequence"/>
</dbReference>
<sequence>MTIPQIAFNHNKANNAELEIFDLESLYQRKGLAHDPSEPHRVSFFALIFVQNGTGTHEVDFKPYPFKPGSIVFVQREQVQAFDFSQFPQGKMLIFTQAFLDQVHINMRLPNYTPTHLTPQHSPLLDLDADHRNRVETLIDQMQQEMTQPSTDPLIVMYLFSALALILHRLRPEVPLDKLSDEQSTKFARFFEQLQANFHKTRDANWYANQLGTTYKTLNLTCKAATDLTAKQLIDAFTTLEIKRRLVVNQSTSQQLAYEFGFEDASNFVKFFKKHSQMTPGQFTKQHTTPKL</sequence>
<evidence type="ECO:0000313" key="6">
    <source>
        <dbReference type="Proteomes" id="UP000078406"/>
    </source>
</evidence>
<dbReference type="AlphaFoldDB" id="A0A177Y1T8"/>
<dbReference type="PANTHER" id="PTHR43280">
    <property type="entry name" value="ARAC-FAMILY TRANSCRIPTIONAL REGULATOR"/>
    <property type="match status" value="1"/>
</dbReference>
<dbReference type="InterPro" id="IPR009057">
    <property type="entry name" value="Homeodomain-like_sf"/>
</dbReference>